<keyword evidence="5" id="KW-1185">Reference proteome</keyword>
<reference evidence="4 5" key="1">
    <citation type="journal article" date="2016" name="Mol. Biol. Evol.">
        <title>Comparative Genomics of Early-Diverging Mushroom-Forming Fungi Provides Insights into the Origins of Lignocellulose Decay Capabilities.</title>
        <authorList>
            <person name="Nagy L.G."/>
            <person name="Riley R."/>
            <person name="Tritt A."/>
            <person name="Adam C."/>
            <person name="Daum C."/>
            <person name="Floudas D."/>
            <person name="Sun H."/>
            <person name="Yadav J.S."/>
            <person name="Pangilinan J."/>
            <person name="Larsson K.H."/>
            <person name="Matsuura K."/>
            <person name="Barry K."/>
            <person name="Labutti K."/>
            <person name="Kuo R."/>
            <person name="Ohm R.A."/>
            <person name="Bhattacharya S.S."/>
            <person name="Shirouzu T."/>
            <person name="Yoshinaga Y."/>
            <person name="Martin F.M."/>
            <person name="Grigoriev I.V."/>
            <person name="Hibbett D.S."/>
        </authorList>
    </citation>
    <scope>NUCLEOTIDE SEQUENCE [LARGE SCALE GENOMIC DNA]</scope>
    <source>
        <strain evidence="4 5">HHB12029</strain>
    </source>
</reference>
<gene>
    <name evidence="4" type="ORF">EXIGLDRAFT_143366</name>
</gene>
<evidence type="ECO:0000256" key="3">
    <source>
        <dbReference type="SAM" id="SignalP"/>
    </source>
</evidence>
<organism evidence="4 5">
    <name type="scientific">Exidia glandulosa HHB12029</name>
    <dbReference type="NCBI Taxonomy" id="1314781"/>
    <lineage>
        <taxon>Eukaryota</taxon>
        <taxon>Fungi</taxon>
        <taxon>Dikarya</taxon>
        <taxon>Basidiomycota</taxon>
        <taxon>Agaricomycotina</taxon>
        <taxon>Agaricomycetes</taxon>
        <taxon>Auriculariales</taxon>
        <taxon>Exidiaceae</taxon>
        <taxon>Exidia</taxon>
    </lineage>
</organism>
<sequence length="186" mass="20360">MLARLLIVPALAATSLAAVVPMGFLQLIHNNNNEYEVVTATPTPTAVEPPATGIYTSDYINGTMEPELLLPDPTTTATPPPGTPTETTYSEKADAKDKTANTIVIALTIGYTLAIVIGVLSLCCRTCTGRRLSRERYERGLVDPPTIERDEALQWPQLNAKHNIYSADAWGQKMRVEHALYNDHKQ</sequence>
<keyword evidence="2" id="KW-0472">Membrane</keyword>
<proteinExistence type="predicted"/>
<name>A0A165NBH5_EXIGL</name>
<evidence type="ECO:0008006" key="6">
    <source>
        <dbReference type="Google" id="ProtNLM"/>
    </source>
</evidence>
<feature type="region of interest" description="Disordered" evidence="1">
    <location>
        <begin position="72"/>
        <end position="93"/>
    </location>
</feature>
<keyword evidence="2" id="KW-1133">Transmembrane helix</keyword>
<keyword evidence="2" id="KW-0812">Transmembrane</keyword>
<dbReference type="AlphaFoldDB" id="A0A165NBH5"/>
<dbReference type="Proteomes" id="UP000077266">
    <property type="component" value="Unassembled WGS sequence"/>
</dbReference>
<evidence type="ECO:0000313" key="4">
    <source>
        <dbReference type="EMBL" id="KZW00503.1"/>
    </source>
</evidence>
<dbReference type="EMBL" id="KV425900">
    <property type="protein sequence ID" value="KZW00503.1"/>
    <property type="molecule type" value="Genomic_DNA"/>
</dbReference>
<feature type="signal peptide" evidence="3">
    <location>
        <begin position="1"/>
        <end position="17"/>
    </location>
</feature>
<accession>A0A165NBH5</accession>
<keyword evidence="3" id="KW-0732">Signal</keyword>
<feature type="transmembrane region" description="Helical" evidence="2">
    <location>
        <begin position="103"/>
        <end position="124"/>
    </location>
</feature>
<evidence type="ECO:0000256" key="2">
    <source>
        <dbReference type="SAM" id="Phobius"/>
    </source>
</evidence>
<evidence type="ECO:0000256" key="1">
    <source>
        <dbReference type="SAM" id="MobiDB-lite"/>
    </source>
</evidence>
<evidence type="ECO:0000313" key="5">
    <source>
        <dbReference type="Proteomes" id="UP000077266"/>
    </source>
</evidence>
<dbReference type="InParanoid" id="A0A165NBH5"/>
<feature type="chain" id="PRO_5007862986" description="Mid2 domain-containing protein" evidence="3">
    <location>
        <begin position="18"/>
        <end position="186"/>
    </location>
</feature>
<protein>
    <recommendedName>
        <fullName evidence="6">Mid2 domain-containing protein</fullName>
    </recommendedName>
</protein>